<dbReference type="Proteomes" id="UP000297477">
    <property type="component" value="Unassembled WGS sequence"/>
</dbReference>
<dbReference type="InterPro" id="IPR029063">
    <property type="entry name" value="SAM-dependent_MTases_sf"/>
</dbReference>
<dbReference type="Pfam" id="PF01209">
    <property type="entry name" value="Ubie_methyltran"/>
    <property type="match status" value="1"/>
</dbReference>
<dbReference type="PANTHER" id="PTHR43591:SF24">
    <property type="entry name" value="2-METHOXY-6-POLYPRENYL-1,4-BENZOQUINOL METHYLASE, MITOCHONDRIAL"/>
    <property type="match status" value="1"/>
</dbReference>
<dbReference type="PROSITE" id="PS01184">
    <property type="entry name" value="UBIE_2"/>
    <property type="match status" value="1"/>
</dbReference>
<evidence type="ECO:0000256" key="5">
    <source>
        <dbReference type="SAM" id="MobiDB-lite"/>
    </source>
</evidence>
<comment type="catalytic activity">
    <reaction evidence="4">
        <text>a 2-demethylmenaquinol + S-adenosyl-L-methionine = a menaquinol + S-adenosyl-L-homocysteine + H(+)</text>
        <dbReference type="Rhea" id="RHEA:42640"/>
        <dbReference type="Rhea" id="RHEA-COMP:9539"/>
        <dbReference type="Rhea" id="RHEA-COMP:9563"/>
        <dbReference type="ChEBI" id="CHEBI:15378"/>
        <dbReference type="ChEBI" id="CHEBI:18151"/>
        <dbReference type="ChEBI" id="CHEBI:55437"/>
        <dbReference type="ChEBI" id="CHEBI:57856"/>
        <dbReference type="ChEBI" id="CHEBI:59789"/>
        <dbReference type="EC" id="2.1.1.163"/>
    </reaction>
</comment>
<dbReference type="GO" id="GO:0032259">
    <property type="term" value="P:methylation"/>
    <property type="evidence" value="ECO:0007669"/>
    <property type="project" value="UniProtKB-KW"/>
</dbReference>
<gene>
    <name evidence="4" type="primary">menG</name>
    <name evidence="6" type="ORF">E4A49_06215</name>
</gene>
<comment type="similarity">
    <text evidence="4">Belongs to the class I-like SAM-binding methyltransferase superfamily. MenG/UbiE family.</text>
</comment>
<comment type="caution">
    <text evidence="4">Lacks conserved residue(s) required for the propagation of feature annotation.</text>
</comment>
<keyword evidence="6" id="KW-0830">Ubiquinone</keyword>
<dbReference type="PROSITE" id="PS51608">
    <property type="entry name" value="SAM_MT_UBIE"/>
    <property type="match status" value="1"/>
</dbReference>
<comment type="pathway">
    <text evidence="4">Quinol/quinone metabolism; menaquinone biosynthesis; menaquinol from 1,4-dihydroxy-2-naphthoate: step 2/2.</text>
</comment>
<dbReference type="EC" id="2.1.1.163" evidence="4"/>
<name>A0ABY2K2J0_9MICC</name>
<feature type="region of interest" description="Disordered" evidence="5">
    <location>
        <begin position="1"/>
        <end position="32"/>
    </location>
</feature>
<evidence type="ECO:0000313" key="7">
    <source>
        <dbReference type="Proteomes" id="UP000297477"/>
    </source>
</evidence>
<dbReference type="Gene3D" id="3.40.50.150">
    <property type="entry name" value="Vaccinia Virus protein VP39"/>
    <property type="match status" value="1"/>
</dbReference>
<evidence type="ECO:0000256" key="1">
    <source>
        <dbReference type="ARBA" id="ARBA00022603"/>
    </source>
</evidence>
<keyword evidence="3 4" id="KW-0949">S-adenosyl-L-methionine</keyword>
<feature type="binding site" evidence="4">
    <location>
        <begin position="129"/>
        <end position="130"/>
    </location>
    <ligand>
        <name>S-adenosyl-L-methionine</name>
        <dbReference type="ChEBI" id="CHEBI:59789"/>
    </ligand>
</feature>
<dbReference type="InterPro" id="IPR004033">
    <property type="entry name" value="UbiE/COQ5_MeTrFase"/>
</dbReference>
<dbReference type="CDD" id="cd02440">
    <property type="entry name" value="AdoMet_MTases"/>
    <property type="match status" value="1"/>
</dbReference>
<evidence type="ECO:0000256" key="4">
    <source>
        <dbReference type="HAMAP-Rule" id="MF_01813"/>
    </source>
</evidence>
<organism evidence="6 7">
    <name type="scientific">Micrococcus lylae</name>
    <dbReference type="NCBI Taxonomy" id="1273"/>
    <lineage>
        <taxon>Bacteria</taxon>
        <taxon>Bacillati</taxon>
        <taxon>Actinomycetota</taxon>
        <taxon>Actinomycetes</taxon>
        <taxon>Micrococcales</taxon>
        <taxon>Micrococcaceae</taxon>
        <taxon>Micrococcus</taxon>
    </lineage>
</organism>
<feature type="compositionally biased region" description="Polar residues" evidence="5">
    <location>
        <begin position="14"/>
        <end position="23"/>
    </location>
</feature>
<keyword evidence="2 4" id="KW-0808">Transferase</keyword>
<keyword evidence="4" id="KW-0474">Menaquinone biosynthesis</keyword>
<sequence>MAGVRRPNGYRGPVSQQNTSSAGGDQPRPADHGARVASMFNGIAGRYDLMNLVMTWGQEPRFVRRTVDHAHIPAGGRVLDLATGTGDIALEVLRRDPDARVVGVDFAPEMMEVGRARPNGDRVEWVEADAMDLPFEDESFDSVTHGYLLRNVADIPTTLAEQFRVLRPGGWMAALETSPAPDDVFKPFSTFYIRNVVPRVAKMITKTPEAYAYLSESSRAFKSPAQIAALLEDAGFVNVGHETFLFGTLAVHWAMKPVV</sequence>
<dbReference type="SUPFAM" id="SSF53335">
    <property type="entry name" value="S-adenosyl-L-methionine-dependent methyltransferases"/>
    <property type="match status" value="1"/>
</dbReference>
<comment type="caution">
    <text evidence="6">The sequence shown here is derived from an EMBL/GenBank/DDBJ whole genome shotgun (WGS) entry which is preliminary data.</text>
</comment>
<dbReference type="NCBIfam" id="TIGR01934">
    <property type="entry name" value="MenG_MenH_UbiE"/>
    <property type="match status" value="1"/>
</dbReference>
<dbReference type="InterPro" id="IPR023576">
    <property type="entry name" value="UbiE/COQ5_MeTrFase_CS"/>
</dbReference>
<reference evidence="6 7" key="1">
    <citation type="submission" date="2019-03" db="EMBL/GenBank/DDBJ databases">
        <title>Reclassification of Micrococcus aloeverae and Micrococcus yunnanensis as later heterotypic synonyms of Micrococcus luteus.</title>
        <authorList>
            <person name="Huang C.-H."/>
        </authorList>
    </citation>
    <scope>NUCLEOTIDE SEQUENCE [LARGE SCALE GENOMIC DNA]</scope>
    <source>
        <strain evidence="6 7">BCRC 12151</strain>
    </source>
</reference>
<dbReference type="PANTHER" id="PTHR43591">
    <property type="entry name" value="METHYLTRANSFERASE"/>
    <property type="match status" value="1"/>
</dbReference>
<proteinExistence type="inferred from homology"/>
<comment type="function">
    <text evidence="4">Methyltransferase required for the conversion of demethylmenaquinol (DMKH2) to menaquinol (MKH2).</text>
</comment>
<feature type="binding site" evidence="4">
    <location>
        <position position="85"/>
    </location>
    <ligand>
        <name>S-adenosyl-L-methionine</name>
        <dbReference type="ChEBI" id="CHEBI:59789"/>
    </ligand>
</feature>
<dbReference type="GO" id="GO:0008168">
    <property type="term" value="F:methyltransferase activity"/>
    <property type="evidence" value="ECO:0007669"/>
    <property type="project" value="UniProtKB-KW"/>
</dbReference>
<feature type="binding site" evidence="4">
    <location>
        <position position="105"/>
    </location>
    <ligand>
        <name>S-adenosyl-L-methionine</name>
        <dbReference type="ChEBI" id="CHEBI:59789"/>
    </ligand>
</feature>
<keyword evidence="7" id="KW-1185">Reference proteome</keyword>
<dbReference type="HAMAP" id="MF_01813">
    <property type="entry name" value="MenG_UbiE_methyltr"/>
    <property type="match status" value="1"/>
</dbReference>
<evidence type="ECO:0000256" key="3">
    <source>
        <dbReference type="ARBA" id="ARBA00022691"/>
    </source>
</evidence>
<protein>
    <recommendedName>
        <fullName evidence="4">Demethylmenaquinone methyltransferase</fullName>
        <ecNumber evidence="4">2.1.1.163</ecNumber>
    </recommendedName>
</protein>
<accession>A0ABY2K2J0</accession>
<keyword evidence="1 4" id="KW-0489">Methyltransferase</keyword>
<dbReference type="EMBL" id="SPKT01000010">
    <property type="protein sequence ID" value="TFH99239.1"/>
    <property type="molecule type" value="Genomic_DNA"/>
</dbReference>
<evidence type="ECO:0000313" key="6">
    <source>
        <dbReference type="EMBL" id="TFH99239.1"/>
    </source>
</evidence>
<evidence type="ECO:0000256" key="2">
    <source>
        <dbReference type="ARBA" id="ARBA00022679"/>
    </source>
</evidence>